<proteinExistence type="predicted"/>
<reference evidence="1" key="2">
    <citation type="journal article" date="2021" name="Microorganisms">
        <title>The Ever-Expanding Pseudomonas Genus: Description of 43 New Species and Partition of the Pseudomonas putida Group.</title>
        <authorList>
            <person name="Girard L."/>
            <person name="Lood C."/>
            <person name="Hofte M."/>
            <person name="Vandamme P."/>
            <person name="Rokni-Zadeh H."/>
            <person name="van Noort V."/>
            <person name="Lavigne R."/>
            <person name="De Mot R."/>
        </authorList>
    </citation>
    <scope>NUCLEOTIDE SEQUENCE</scope>
    <source>
        <strain evidence="1">OE 48.2</strain>
    </source>
</reference>
<gene>
    <name evidence="1" type="ORF">HU754_010335</name>
</gene>
<accession>A0A9E6NTV0</accession>
<dbReference type="AlphaFoldDB" id="A0A9E6NTV0"/>
<dbReference type="KEGG" id="pze:HU754_010335"/>
<organism evidence="1 2">
    <name type="scientific">Pseudomonas zeae</name>
    <dbReference type="NCBI Taxonomy" id="2745510"/>
    <lineage>
        <taxon>Bacteria</taxon>
        <taxon>Pseudomonadati</taxon>
        <taxon>Pseudomonadota</taxon>
        <taxon>Gammaproteobacteria</taxon>
        <taxon>Pseudomonadales</taxon>
        <taxon>Pseudomonadaceae</taxon>
        <taxon>Pseudomonas</taxon>
    </lineage>
</organism>
<dbReference type="Proteomes" id="UP000627092">
    <property type="component" value="Chromosome"/>
</dbReference>
<evidence type="ECO:0000313" key="1">
    <source>
        <dbReference type="EMBL" id="QXI13786.1"/>
    </source>
</evidence>
<dbReference type="Pfam" id="PF15594">
    <property type="entry name" value="Imm50"/>
    <property type="match status" value="1"/>
</dbReference>
<reference evidence="1" key="1">
    <citation type="journal article" date="2020" name="Microorganisms">
        <title>Reliable Identification of Environmental Pseudomonas Isolates Using the rpoD Gene.</title>
        <authorList>
            <consortium name="The Broad Institute Genome Sequencing Platform"/>
            <person name="Girard L."/>
            <person name="Lood C."/>
            <person name="Rokni-Zadeh H."/>
            <person name="van Noort V."/>
            <person name="Lavigne R."/>
            <person name="De Mot R."/>
        </authorList>
    </citation>
    <scope>NUCLEOTIDE SEQUENCE</scope>
    <source>
        <strain evidence="1">OE 48.2</strain>
    </source>
</reference>
<name>A0A9E6NTV0_9PSED</name>
<protein>
    <submittedName>
        <fullName evidence="1">Immunity 50 family protein</fullName>
    </submittedName>
</protein>
<dbReference type="RefSeq" id="WP_158561689.1">
    <property type="nucleotide sequence ID" value="NZ_CATKQI010000071.1"/>
</dbReference>
<dbReference type="EMBL" id="CP077090">
    <property type="protein sequence ID" value="QXI13786.1"/>
    <property type="molecule type" value="Genomic_DNA"/>
</dbReference>
<sequence>MKYWNEIEGGKLFNMVFSRNIPVGEIKLFALNMDNNLSTLTLAFDIREMPDTPPKKWESIGYNACRIGITCCEIRELTTSNIPTQKNLSLSIQPIGDRYLISAVSSTSKVTFTTSSLRLREPSVYLTELPF</sequence>
<dbReference type="InterPro" id="IPR028957">
    <property type="entry name" value="Imm50"/>
</dbReference>
<evidence type="ECO:0000313" key="2">
    <source>
        <dbReference type="Proteomes" id="UP000627092"/>
    </source>
</evidence>